<name>A0A919GRA3_9ACTN</name>
<dbReference type="SUPFAM" id="SSF53474">
    <property type="entry name" value="alpha/beta-Hydrolases"/>
    <property type="match status" value="1"/>
</dbReference>
<dbReference type="SMART" id="SM00824">
    <property type="entry name" value="PKS_TE"/>
    <property type="match status" value="1"/>
</dbReference>
<gene>
    <name evidence="4" type="primary">rifR</name>
    <name evidence="4" type="ORF">GCM10018793_68050</name>
</gene>
<evidence type="ECO:0000259" key="3">
    <source>
        <dbReference type="SMART" id="SM00824"/>
    </source>
</evidence>
<dbReference type="Proteomes" id="UP000603708">
    <property type="component" value="Unassembled WGS sequence"/>
</dbReference>
<dbReference type="GO" id="GO:0016787">
    <property type="term" value="F:hydrolase activity"/>
    <property type="evidence" value="ECO:0007669"/>
    <property type="project" value="UniProtKB-KW"/>
</dbReference>
<evidence type="ECO:0000256" key="2">
    <source>
        <dbReference type="ARBA" id="ARBA00022801"/>
    </source>
</evidence>
<evidence type="ECO:0000313" key="4">
    <source>
        <dbReference type="EMBL" id="GHH88425.1"/>
    </source>
</evidence>
<dbReference type="InterPro" id="IPR029058">
    <property type="entry name" value="AB_hydrolase_fold"/>
</dbReference>
<comment type="similarity">
    <text evidence="1">Belongs to the thioesterase family.</text>
</comment>
<keyword evidence="5" id="KW-1185">Reference proteome</keyword>
<dbReference type="PANTHER" id="PTHR11487:SF0">
    <property type="entry name" value="S-ACYL FATTY ACID SYNTHASE THIOESTERASE, MEDIUM CHAIN"/>
    <property type="match status" value="1"/>
</dbReference>
<dbReference type="EMBL" id="BNCD01000036">
    <property type="protein sequence ID" value="GHH88425.1"/>
    <property type="molecule type" value="Genomic_DNA"/>
</dbReference>
<evidence type="ECO:0000313" key="5">
    <source>
        <dbReference type="Proteomes" id="UP000603708"/>
    </source>
</evidence>
<proteinExistence type="inferred from homology"/>
<dbReference type="InterPro" id="IPR012223">
    <property type="entry name" value="TEII"/>
</dbReference>
<dbReference type="InterPro" id="IPR001031">
    <property type="entry name" value="Thioesterase"/>
</dbReference>
<feature type="domain" description="Thioesterase TesA-like" evidence="3">
    <location>
        <begin position="36"/>
        <end position="264"/>
    </location>
</feature>
<comment type="caution">
    <text evidence="4">The sequence shown here is derived from an EMBL/GenBank/DDBJ whole genome shotgun (WGS) entry which is preliminary data.</text>
</comment>
<protein>
    <submittedName>
        <fullName evidence="4">Oleoyl-ACP hydrolase</fullName>
    </submittedName>
</protein>
<dbReference type="InterPro" id="IPR020802">
    <property type="entry name" value="TesA-like"/>
</dbReference>
<dbReference type="AlphaFoldDB" id="A0A919GRA3"/>
<organism evidence="4 5">
    <name type="scientific">Streptomyces sulfonofaciens</name>
    <dbReference type="NCBI Taxonomy" id="68272"/>
    <lineage>
        <taxon>Bacteria</taxon>
        <taxon>Bacillati</taxon>
        <taxon>Actinomycetota</taxon>
        <taxon>Actinomycetes</taxon>
        <taxon>Kitasatosporales</taxon>
        <taxon>Streptomycetaceae</taxon>
        <taxon>Streptomyces</taxon>
    </lineage>
</organism>
<reference evidence="4" key="2">
    <citation type="submission" date="2020-09" db="EMBL/GenBank/DDBJ databases">
        <authorList>
            <person name="Sun Q."/>
            <person name="Ohkuma M."/>
        </authorList>
    </citation>
    <scope>NUCLEOTIDE SEQUENCE</scope>
    <source>
        <strain evidence="4">JCM 5069</strain>
    </source>
</reference>
<evidence type="ECO:0000256" key="1">
    <source>
        <dbReference type="ARBA" id="ARBA00007169"/>
    </source>
</evidence>
<sequence length="278" mass="30633">MRFQNEGTAMMSARNREEDRWIRCFHIRQESDVRLFCFPHAGGSASYYFPYSKELAPGVELSAVQYPGRQDRRLEPLVDDIAELADRVHEALRGTLADGDGRPFAFLGHSMGAVVAFEVAQRLKQRDGTVPAHLFASGRRAPSRRRDLADAVHKRDDAGVVRELRTVGATDPRFLGDPELLAAILPVTRNDYRAIETYAWTAGPALDCPITALVGDRDPQTTTDEASAWAEHTTGEFDLRVFPGGHFFLDAHRAEVAELISGALTGEPRTSSLKGSAA</sequence>
<keyword evidence="2 4" id="KW-0378">Hydrolase</keyword>
<accession>A0A919GRA3</accession>
<dbReference type="GO" id="GO:0008610">
    <property type="term" value="P:lipid biosynthetic process"/>
    <property type="evidence" value="ECO:0007669"/>
    <property type="project" value="TreeGrafter"/>
</dbReference>
<dbReference type="Gene3D" id="3.40.50.1820">
    <property type="entry name" value="alpha/beta hydrolase"/>
    <property type="match status" value="1"/>
</dbReference>
<reference evidence="4" key="1">
    <citation type="journal article" date="2014" name="Int. J. Syst. Evol. Microbiol.">
        <title>Complete genome sequence of Corynebacterium casei LMG S-19264T (=DSM 44701T), isolated from a smear-ripened cheese.</title>
        <authorList>
            <consortium name="US DOE Joint Genome Institute (JGI-PGF)"/>
            <person name="Walter F."/>
            <person name="Albersmeier A."/>
            <person name="Kalinowski J."/>
            <person name="Ruckert C."/>
        </authorList>
    </citation>
    <scope>NUCLEOTIDE SEQUENCE</scope>
    <source>
        <strain evidence="4">JCM 5069</strain>
    </source>
</reference>
<dbReference type="PANTHER" id="PTHR11487">
    <property type="entry name" value="THIOESTERASE"/>
    <property type="match status" value="1"/>
</dbReference>
<dbReference type="Pfam" id="PF00975">
    <property type="entry name" value="Thioesterase"/>
    <property type="match status" value="1"/>
</dbReference>